<dbReference type="Proteomes" id="UP000011761">
    <property type="component" value="Unassembled WGS sequence"/>
</dbReference>
<dbReference type="KEGG" id="bcom:BAUCODRAFT_76491"/>
<dbReference type="EMBL" id="KB445560">
    <property type="protein sequence ID" value="EMC93572.1"/>
    <property type="molecule type" value="Genomic_DNA"/>
</dbReference>
<dbReference type="HOGENOM" id="CLU_1326157_0_0_1"/>
<organism evidence="1 2">
    <name type="scientific">Baudoinia panamericana (strain UAMH 10762)</name>
    <name type="common">Angels' share fungus</name>
    <name type="synonym">Baudoinia compniacensis (strain UAMH 10762)</name>
    <dbReference type="NCBI Taxonomy" id="717646"/>
    <lineage>
        <taxon>Eukaryota</taxon>
        <taxon>Fungi</taxon>
        <taxon>Dikarya</taxon>
        <taxon>Ascomycota</taxon>
        <taxon>Pezizomycotina</taxon>
        <taxon>Dothideomycetes</taxon>
        <taxon>Dothideomycetidae</taxon>
        <taxon>Mycosphaerellales</taxon>
        <taxon>Teratosphaeriaceae</taxon>
        <taxon>Baudoinia</taxon>
    </lineage>
</organism>
<keyword evidence="2" id="KW-1185">Reference proteome</keyword>
<dbReference type="GeneID" id="19117027"/>
<dbReference type="Pfam" id="PF26639">
    <property type="entry name" value="Het-6_barrel"/>
    <property type="match status" value="1"/>
</dbReference>
<dbReference type="RefSeq" id="XP_007679408.1">
    <property type="nucleotide sequence ID" value="XM_007681218.1"/>
</dbReference>
<reference evidence="1 2" key="1">
    <citation type="journal article" date="2012" name="PLoS Pathog.">
        <title>Diverse lifestyles and strategies of plant pathogenesis encoded in the genomes of eighteen Dothideomycetes fungi.</title>
        <authorList>
            <person name="Ohm R.A."/>
            <person name="Feau N."/>
            <person name="Henrissat B."/>
            <person name="Schoch C.L."/>
            <person name="Horwitz B.A."/>
            <person name="Barry K.W."/>
            <person name="Condon B.J."/>
            <person name="Copeland A.C."/>
            <person name="Dhillon B."/>
            <person name="Glaser F."/>
            <person name="Hesse C.N."/>
            <person name="Kosti I."/>
            <person name="LaButti K."/>
            <person name="Lindquist E.A."/>
            <person name="Lucas S."/>
            <person name="Salamov A.A."/>
            <person name="Bradshaw R.E."/>
            <person name="Ciuffetti L."/>
            <person name="Hamelin R.C."/>
            <person name="Kema G.H.J."/>
            <person name="Lawrence C."/>
            <person name="Scott J.A."/>
            <person name="Spatafora J.W."/>
            <person name="Turgeon B.G."/>
            <person name="de Wit P.J.G.M."/>
            <person name="Zhong S."/>
            <person name="Goodwin S.B."/>
            <person name="Grigoriev I.V."/>
        </authorList>
    </citation>
    <scope>NUCLEOTIDE SEQUENCE [LARGE SCALE GENOMIC DNA]</scope>
    <source>
        <strain evidence="1 2">UAMH 10762</strain>
    </source>
</reference>
<evidence type="ECO:0008006" key="3">
    <source>
        <dbReference type="Google" id="ProtNLM"/>
    </source>
</evidence>
<evidence type="ECO:0000313" key="2">
    <source>
        <dbReference type="Proteomes" id="UP000011761"/>
    </source>
</evidence>
<protein>
    <recommendedName>
        <fullName evidence="3">Heterokaryon incompatibility domain-containing protein</fullName>
    </recommendedName>
</protein>
<dbReference type="AlphaFoldDB" id="M2LHE4"/>
<name>M2LHE4_BAUPA</name>
<dbReference type="OrthoDB" id="2157530at2759"/>
<gene>
    <name evidence="1" type="ORF">BAUCODRAFT_76491</name>
</gene>
<sequence>MDYIRRKKLGEADWDFVDQFWDQKLDHLDSDQDEVDITRIVDFEKAPWKQLLESAGGDRTYLQIAFDFENLFLYARKTMGRYHFFGDKYDVPMSKDVLECRTPAEVNKLKTQRPYSSDVVEIHEWSAKSRERDFFRTSQGFFGLGPATLEVGDHIVVPFGSSRPLILREISPNEHGLRYQLVGDAVIWAVMEGQWHKQRTAKYFDIV</sequence>
<accession>M2LHE4</accession>
<evidence type="ECO:0000313" key="1">
    <source>
        <dbReference type="EMBL" id="EMC93572.1"/>
    </source>
</evidence>
<proteinExistence type="predicted"/>
<dbReference type="eggNOG" id="ENOG502RM3U">
    <property type="taxonomic scope" value="Eukaryota"/>
</dbReference>